<dbReference type="EMBL" id="CAICTM010000486">
    <property type="protein sequence ID" value="CAB9511474.1"/>
    <property type="molecule type" value="Genomic_DNA"/>
</dbReference>
<dbReference type="SUPFAM" id="SSF55811">
    <property type="entry name" value="Nudix"/>
    <property type="match status" value="1"/>
</dbReference>
<evidence type="ECO:0000256" key="1">
    <source>
        <dbReference type="ARBA" id="ARBA00022801"/>
    </source>
</evidence>
<dbReference type="InterPro" id="IPR015797">
    <property type="entry name" value="NUDIX_hydrolase-like_dom_sf"/>
</dbReference>
<dbReference type="OrthoDB" id="447842at2759"/>
<dbReference type="Gene3D" id="3.90.79.10">
    <property type="entry name" value="Nucleoside Triphosphate Pyrophosphohydrolase"/>
    <property type="match status" value="1"/>
</dbReference>
<feature type="domain" description="Nudix hydrolase" evidence="2">
    <location>
        <begin position="1"/>
        <end position="128"/>
    </location>
</feature>
<organism evidence="3 4">
    <name type="scientific">Seminavis robusta</name>
    <dbReference type="NCBI Taxonomy" id="568900"/>
    <lineage>
        <taxon>Eukaryota</taxon>
        <taxon>Sar</taxon>
        <taxon>Stramenopiles</taxon>
        <taxon>Ochrophyta</taxon>
        <taxon>Bacillariophyta</taxon>
        <taxon>Bacillariophyceae</taxon>
        <taxon>Bacillariophycidae</taxon>
        <taxon>Naviculales</taxon>
        <taxon>Naviculaceae</taxon>
        <taxon>Seminavis</taxon>
    </lineage>
</organism>
<gene>
    <name evidence="3" type="ORF">SEMRO_487_G152730.1</name>
</gene>
<dbReference type="InterPro" id="IPR000086">
    <property type="entry name" value="NUDIX_hydrolase_dom"/>
</dbReference>
<keyword evidence="4" id="KW-1185">Reference proteome</keyword>
<dbReference type="GO" id="GO:0016787">
    <property type="term" value="F:hydrolase activity"/>
    <property type="evidence" value="ECO:0007669"/>
    <property type="project" value="UniProtKB-KW"/>
</dbReference>
<dbReference type="Pfam" id="PF00293">
    <property type="entry name" value="NUDIX"/>
    <property type="match status" value="1"/>
</dbReference>
<comment type="caution">
    <text evidence="3">The sequence shown here is derived from an EMBL/GenBank/DDBJ whole genome shotgun (WGS) entry which is preliminary data.</text>
</comment>
<dbReference type="Proteomes" id="UP001153069">
    <property type="component" value="Unassembled WGS sequence"/>
</dbReference>
<accession>A0A9N8E4A0</accession>
<name>A0A9N8E4A0_9STRA</name>
<sequence>MVSEEGDDTFIWVVQRKDTNQMATMGGFVDVGESVEQAVHRELKEEMGIVLEQGSGSEQLKLQGVYSDPRRDNRRRNASVVFVVKLAHTIHPKAADDAKAVKKIHVDEIEQYDFFADHKTILLDFRHSLKTSNHGLATTNSIGSGLTGEQLQSAQSAVAMERSICM</sequence>
<proteinExistence type="predicted"/>
<evidence type="ECO:0000313" key="3">
    <source>
        <dbReference type="EMBL" id="CAB9511474.1"/>
    </source>
</evidence>
<evidence type="ECO:0000259" key="2">
    <source>
        <dbReference type="PROSITE" id="PS51462"/>
    </source>
</evidence>
<dbReference type="PROSITE" id="PS51462">
    <property type="entry name" value="NUDIX"/>
    <property type="match status" value="1"/>
</dbReference>
<dbReference type="PANTHER" id="PTHR43736:SF5">
    <property type="entry name" value="NUDIX HYDROLASE DOMAIN-CONTAINING PROTEIN"/>
    <property type="match status" value="1"/>
</dbReference>
<dbReference type="PROSITE" id="PS00893">
    <property type="entry name" value="NUDIX_BOX"/>
    <property type="match status" value="1"/>
</dbReference>
<keyword evidence="1" id="KW-0378">Hydrolase</keyword>
<dbReference type="AlphaFoldDB" id="A0A9N8E4A0"/>
<protein>
    <submittedName>
        <fullName evidence="3">NUDIX domain</fullName>
    </submittedName>
</protein>
<dbReference type="PANTHER" id="PTHR43736">
    <property type="entry name" value="ADP-RIBOSE PYROPHOSPHATASE"/>
    <property type="match status" value="1"/>
</dbReference>
<evidence type="ECO:0000313" key="4">
    <source>
        <dbReference type="Proteomes" id="UP001153069"/>
    </source>
</evidence>
<reference evidence="3" key="1">
    <citation type="submission" date="2020-06" db="EMBL/GenBank/DDBJ databases">
        <authorList>
            <consortium name="Plant Systems Biology data submission"/>
        </authorList>
    </citation>
    <scope>NUCLEOTIDE SEQUENCE</scope>
    <source>
        <strain evidence="3">D6</strain>
    </source>
</reference>
<dbReference type="InterPro" id="IPR020084">
    <property type="entry name" value="NUDIX_hydrolase_CS"/>
</dbReference>